<organism evidence="2 3">
    <name type="scientific">Parabacteroides acidifaciens</name>
    <dbReference type="NCBI Taxonomy" id="2290935"/>
    <lineage>
        <taxon>Bacteria</taxon>
        <taxon>Pseudomonadati</taxon>
        <taxon>Bacteroidota</taxon>
        <taxon>Bacteroidia</taxon>
        <taxon>Bacteroidales</taxon>
        <taxon>Tannerellaceae</taxon>
        <taxon>Parabacteroides</taxon>
    </lineage>
</organism>
<dbReference type="CDD" id="cd00077">
    <property type="entry name" value="HDc"/>
    <property type="match status" value="1"/>
</dbReference>
<accession>A0A3D8HJW5</accession>
<dbReference type="EMBL" id="QREV01000002">
    <property type="protein sequence ID" value="RDU50950.1"/>
    <property type="molecule type" value="Genomic_DNA"/>
</dbReference>
<dbReference type="Proteomes" id="UP000629596">
    <property type="component" value="Unassembled WGS sequence"/>
</dbReference>
<name>A0A3D8HJW5_9BACT</name>
<dbReference type="RefSeq" id="WP_115497863.1">
    <property type="nucleotide sequence ID" value="NZ_JACRTI010000002.1"/>
</dbReference>
<evidence type="ECO:0000313" key="2">
    <source>
        <dbReference type="EMBL" id="RDU50950.1"/>
    </source>
</evidence>
<dbReference type="EMBL" id="JACRTI010000002">
    <property type="protein sequence ID" value="MBC8600318.1"/>
    <property type="molecule type" value="Genomic_DNA"/>
</dbReference>
<dbReference type="Gene3D" id="1.10.3210.10">
    <property type="entry name" value="Hypothetical protein af1432"/>
    <property type="match status" value="1"/>
</dbReference>
<evidence type="ECO:0000313" key="1">
    <source>
        <dbReference type="EMBL" id="MBC8600318.1"/>
    </source>
</evidence>
<dbReference type="SUPFAM" id="SSF109604">
    <property type="entry name" value="HD-domain/PDEase-like"/>
    <property type="match status" value="1"/>
</dbReference>
<reference evidence="2 3" key="1">
    <citation type="submission" date="2018-07" db="EMBL/GenBank/DDBJ databases">
        <title>Parabacteroides acidifaciens nov. sp., isolated from human feces.</title>
        <authorList>
            <person name="Wang Y.J."/>
        </authorList>
    </citation>
    <scope>NUCLEOTIDE SEQUENCE [LARGE SCALE GENOMIC DNA]</scope>
    <source>
        <strain evidence="2 3">426-9</strain>
    </source>
</reference>
<reference evidence="1 4" key="2">
    <citation type="submission" date="2020-08" db="EMBL/GenBank/DDBJ databases">
        <title>Genome public.</title>
        <authorList>
            <person name="Liu C."/>
            <person name="Sun Q."/>
        </authorList>
    </citation>
    <scope>NUCLEOTIDE SEQUENCE [LARGE SCALE GENOMIC DNA]</scope>
    <source>
        <strain evidence="1 4">426_9</strain>
    </source>
</reference>
<keyword evidence="4" id="KW-1185">Reference proteome</keyword>
<sequence length="216" mass="25195">MEQLDFVKTVQANQQWLRAMEKEAFAIHDRVNQRYGKFLPYGFHLKLTASYVSRYGHLVAETEADVLVLYASAYLHDTIEDARMTYNDVVKFVRSFKPEGITLPDASKEQLDRQVPEIVYALTNEKGRNRDERANAAYYKGICETKFASFVKMCDRLANLRFTVMFVFANYMFDVYKKEYPDFIRKIDEGAVTPIPEVMKQEAEDMLWGEVYVLEG</sequence>
<evidence type="ECO:0000313" key="4">
    <source>
        <dbReference type="Proteomes" id="UP000629596"/>
    </source>
</evidence>
<dbReference type="Proteomes" id="UP000256321">
    <property type="component" value="Unassembled WGS sequence"/>
</dbReference>
<gene>
    <name evidence="2" type="ORF">DWU89_01145</name>
    <name evidence="1" type="ORF">H8784_01125</name>
</gene>
<proteinExistence type="predicted"/>
<dbReference type="AlphaFoldDB" id="A0A3D8HJW5"/>
<comment type="caution">
    <text evidence="2">The sequence shown here is derived from an EMBL/GenBank/DDBJ whole genome shotgun (WGS) entry which is preliminary data.</text>
</comment>
<protein>
    <submittedName>
        <fullName evidence="1">HD domain-containing protein</fullName>
    </submittedName>
    <submittedName>
        <fullName evidence="2">Phosphodiesterase</fullName>
    </submittedName>
</protein>
<dbReference type="InterPro" id="IPR003607">
    <property type="entry name" value="HD/PDEase_dom"/>
</dbReference>
<evidence type="ECO:0000313" key="3">
    <source>
        <dbReference type="Proteomes" id="UP000256321"/>
    </source>
</evidence>